<dbReference type="STRING" id="714315.GCA_000516535_01818"/>
<evidence type="ECO:0000256" key="1">
    <source>
        <dbReference type="SAM" id="Phobius"/>
    </source>
</evidence>
<proteinExistence type="predicted"/>
<dbReference type="AlphaFoldDB" id="A0A510JF41"/>
<name>A0A510JF41_9FUSO</name>
<organism evidence="2 3">
    <name type="scientific">Pseudoleptotrichia goodfellowii</name>
    <dbReference type="NCBI Taxonomy" id="157692"/>
    <lineage>
        <taxon>Bacteria</taxon>
        <taxon>Fusobacteriati</taxon>
        <taxon>Fusobacteriota</taxon>
        <taxon>Fusobacteriia</taxon>
        <taxon>Fusobacteriales</taxon>
        <taxon>Leptotrichiaceae</taxon>
        <taxon>Pseudoleptotrichia</taxon>
    </lineage>
</organism>
<reference evidence="2 3" key="1">
    <citation type="submission" date="2019-07" db="EMBL/GenBank/DDBJ databases">
        <title>Complete Genome Sequence of Leptotrichia goodfellowii Strain JCM 16774.</title>
        <authorList>
            <person name="Watanabe S."/>
            <person name="Cui L."/>
        </authorList>
    </citation>
    <scope>NUCLEOTIDE SEQUENCE [LARGE SCALE GENOMIC DNA]</scope>
    <source>
        <strain evidence="2 3">JCM16774</strain>
    </source>
</reference>
<evidence type="ECO:0000313" key="2">
    <source>
        <dbReference type="EMBL" id="BBM36865.1"/>
    </source>
</evidence>
<dbReference type="KEGG" id="lgo:JCM16774_1811"/>
<feature type="transmembrane region" description="Helical" evidence="1">
    <location>
        <begin position="71"/>
        <end position="92"/>
    </location>
</feature>
<keyword evidence="1" id="KW-0812">Transmembrane</keyword>
<protein>
    <submittedName>
        <fullName evidence="2">Uncharacterized protein</fullName>
    </submittedName>
</protein>
<feature type="transmembrane region" description="Helical" evidence="1">
    <location>
        <begin position="6"/>
        <end position="22"/>
    </location>
</feature>
<dbReference type="Proteomes" id="UP000321606">
    <property type="component" value="Chromosome"/>
</dbReference>
<accession>A0A510JF41</accession>
<evidence type="ECO:0000313" key="3">
    <source>
        <dbReference type="Proteomes" id="UP000321606"/>
    </source>
</evidence>
<sequence>MMEDIKIMTLIITTAILIWEIFKWRSLIKIKFELSSFIFWENLISAGIVALFSWFLWYWTLFNEYHLFSSGYITIALILTIFIIIFISKMVIFSLRKSGVKIKTIFCILTIIMEILVFVIYPIEDIVF</sequence>
<feature type="transmembrane region" description="Helical" evidence="1">
    <location>
        <begin position="104"/>
        <end position="123"/>
    </location>
</feature>
<keyword evidence="1" id="KW-1133">Transmembrane helix</keyword>
<dbReference type="RefSeq" id="WP_026738053.1">
    <property type="nucleotide sequence ID" value="NZ_AP019822.1"/>
</dbReference>
<gene>
    <name evidence="2" type="ORF">JCM16774_1811</name>
</gene>
<keyword evidence="1" id="KW-0472">Membrane</keyword>
<dbReference type="EMBL" id="AP019822">
    <property type="protein sequence ID" value="BBM36865.1"/>
    <property type="molecule type" value="Genomic_DNA"/>
</dbReference>
<feature type="transmembrane region" description="Helical" evidence="1">
    <location>
        <begin position="34"/>
        <end position="59"/>
    </location>
</feature>